<dbReference type="InterPro" id="IPR036259">
    <property type="entry name" value="MFS_trans_sf"/>
</dbReference>
<feature type="transmembrane region" description="Helical" evidence="5">
    <location>
        <begin position="376"/>
        <end position="397"/>
    </location>
</feature>
<dbReference type="SUPFAM" id="SSF103473">
    <property type="entry name" value="MFS general substrate transporter"/>
    <property type="match status" value="1"/>
</dbReference>
<dbReference type="PANTHER" id="PTHR23514">
    <property type="entry name" value="BYPASS OF STOP CODON PROTEIN 6"/>
    <property type="match status" value="1"/>
</dbReference>
<feature type="transmembrane region" description="Helical" evidence="5">
    <location>
        <begin position="294"/>
        <end position="313"/>
    </location>
</feature>
<dbReference type="AlphaFoldDB" id="B1Y1K3"/>
<protein>
    <submittedName>
        <fullName evidence="6">Major facilitator superfamily MFS_1</fullName>
    </submittedName>
</protein>
<keyword evidence="4 5" id="KW-0472">Membrane</keyword>
<sequence precursor="true">MTNPDPCVPALPVTLESLPAHAQRERHARARWATRALFGALGVLGGVWGAHIPSLKSVYGLDEASLSLVLFCAAIGAVSSLFVAGRVIGRLGARRTALVTGLVMAAAQATALLWPSVYFLMFACLFFGTSMSIYDVAINAEGTALEHQSGQPVMGNLHGCFSLGAMAGAALAAAALRGGVDAALQMALSGALLGGVALSVGRHMLDARPTPPTDGSAQVHFVWPRGLLLVIGLLIFAGMTAEGVMYDWCVLYLKQEVGMPQDLAALGYAAFAGAMAVARFGGDALRSRYSERTLLRNSALLAAVAMAVVLTSGEAWVSLIGYAFVGAGLAPIVPILYTAASRVPGTSSAAAIAAASSIGYSGFLVGPPLIGGIAHAWSLTAAMTVVVIAAAALAIGARRVG</sequence>
<evidence type="ECO:0000256" key="5">
    <source>
        <dbReference type="SAM" id="Phobius"/>
    </source>
</evidence>
<dbReference type="GO" id="GO:0016020">
    <property type="term" value="C:membrane"/>
    <property type="evidence" value="ECO:0007669"/>
    <property type="project" value="UniProtKB-SubCell"/>
</dbReference>
<dbReference type="eggNOG" id="COG0738">
    <property type="taxonomic scope" value="Bacteria"/>
</dbReference>
<feature type="transmembrane region" description="Helical" evidence="5">
    <location>
        <begin position="157"/>
        <end position="176"/>
    </location>
</feature>
<comment type="subcellular location">
    <subcellularLocation>
        <location evidence="1">Membrane</location>
        <topology evidence="1">Multi-pass membrane protein</topology>
    </subcellularLocation>
</comment>
<proteinExistence type="predicted"/>
<evidence type="ECO:0000256" key="1">
    <source>
        <dbReference type="ARBA" id="ARBA00004141"/>
    </source>
</evidence>
<evidence type="ECO:0000256" key="4">
    <source>
        <dbReference type="ARBA" id="ARBA00023136"/>
    </source>
</evidence>
<dbReference type="InterPro" id="IPR051788">
    <property type="entry name" value="MFS_Transporter"/>
</dbReference>
<feature type="transmembrane region" description="Helical" evidence="5">
    <location>
        <begin position="32"/>
        <end position="52"/>
    </location>
</feature>
<dbReference type="Pfam" id="PF07690">
    <property type="entry name" value="MFS_1"/>
    <property type="match status" value="1"/>
</dbReference>
<name>B1Y1K3_LEPCP</name>
<feature type="transmembrane region" description="Helical" evidence="5">
    <location>
        <begin position="64"/>
        <end position="84"/>
    </location>
</feature>
<dbReference type="CDD" id="cd17393">
    <property type="entry name" value="MFS_MosC_like"/>
    <property type="match status" value="1"/>
</dbReference>
<evidence type="ECO:0000256" key="3">
    <source>
        <dbReference type="ARBA" id="ARBA00022989"/>
    </source>
</evidence>
<feature type="transmembrane region" description="Helical" evidence="5">
    <location>
        <begin position="265"/>
        <end position="282"/>
    </location>
</feature>
<keyword evidence="7" id="KW-1185">Reference proteome</keyword>
<dbReference type="RefSeq" id="WP_012348212.1">
    <property type="nucleotide sequence ID" value="NC_010524.1"/>
</dbReference>
<dbReference type="HOGENOM" id="CLU_035309_1_1_4"/>
<keyword evidence="3 5" id="KW-1133">Transmembrane helix</keyword>
<dbReference type="PANTHER" id="PTHR23514:SF13">
    <property type="entry name" value="INNER MEMBRANE PROTEIN YBJJ"/>
    <property type="match status" value="1"/>
</dbReference>
<keyword evidence="2 5" id="KW-0812">Transmembrane</keyword>
<dbReference type="KEGG" id="lch:Lcho_3207"/>
<dbReference type="Proteomes" id="UP000001693">
    <property type="component" value="Chromosome"/>
</dbReference>
<dbReference type="GO" id="GO:0022857">
    <property type="term" value="F:transmembrane transporter activity"/>
    <property type="evidence" value="ECO:0007669"/>
    <property type="project" value="InterPro"/>
</dbReference>
<evidence type="ECO:0000313" key="6">
    <source>
        <dbReference type="EMBL" id="ACB35465.1"/>
    </source>
</evidence>
<feature type="transmembrane region" description="Helical" evidence="5">
    <location>
        <begin position="222"/>
        <end position="245"/>
    </location>
</feature>
<dbReference type="Gene3D" id="1.20.1250.20">
    <property type="entry name" value="MFS general substrate transporter like domains"/>
    <property type="match status" value="2"/>
</dbReference>
<feature type="transmembrane region" description="Helical" evidence="5">
    <location>
        <begin position="120"/>
        <end position="137"/>
    </location>
</feature>
<dbReference type="InterPro" id="IPR011701">
    <property type="entry name" value="MFS"/>
</dbReference>
<feature type="transmembrane region" description="Helical" evidence="5">
    <location>
        <begin position="319"/>
        <end position="337"/>
    </location>
</feature>
<dbReference type="OrthoDB" id="9810941at2"/>
<organism evidence="6 7">
    <name type="scientific">Leptothrix cholodnii (strain ATCC 51168 / LMG 8142 / SP-6)</name>
    <name type="common">Leptothrix discophora (strain SP-6)</name>
    <dbReference type="NCBI Taxonomy" id="395495"/>
    <lineage>
        <taxon>Bacteria</taxon>
        <taxon>Pseudomonadati</taxon>
        <taxon>Pseudomonadota</taxon>
        <taxon>Betaproteobacteria</taxon>
        <taxon>Burkholderiales</taxon>
        <taxon>Sphaerotilaceae</taxon>
        <taxon>Leptothrix</taxon>
    </lineage>
</organism>
<gene>
    <name evidence="6" type="ordered locus">Lcho_3207</name>
</gene>
<accession>B1Y1K3</accession>
<evidence type="ECO:0000256" key="2">
    <source>
        <dbReference type="ARBA" id="ARBA00022692"/>
    </source>
</evidence>
<evidence type="ECO:0000313" key="7">
    <source>
        <dbReference type="Proteomes" id="UP000001693"/>
    </source>
</evidence>
<dbReference type="STRING" id="395495.Lcho_3207"/>
<dbReference type="EMBL" id="CP001013">
    <property type="protein sequence ID" value="ACB35465.1"/>
    <property type="molecule type" value="Genomic_DNA"/>
</dbReference>
<feature type="transmembrane region" description="Helical" evidence="5">
    <location>
        <begin position="349"/>
        <end position="370"/>
    </location>
</feature>
<reference evidence="6 7" key="1">
    <citation type="submission" date="2008-03" db="EMBL/GenBank/DDBJ databases">
        <title>Complete sequence of Leptothrix cholodnii SP-6.</title>
        <authorList>
            <consortium name="US DOE Joint Genome Institute"/>
            <person name="Copeland A."/>
            <person name="Lucas S."/>
            <person name="Lapidus A."/>
            <person name="Glavina del Rio T."/>
            <person name="Dalin E."/>
            <person name="Tice H."/>
            <person name="Bruce D."/>
            <person name="Goodwin L."/>
            <person name="Pitluck S."/>
            <person name="Chertkov O."/>
            <person name="Brettin T."/>
            <person name="Detter J.C."/>
            <person name="Han C."/>
            <person name="Kuske C.R."/>
            <person name="Schmutz J."/>
            <person name="Larimer F."/>
            <person name="Land M."/>
            <person name="Hauser L."/>
            <person name="Kyrpides N."/>
            <person name="Lykidis A."/>
            <person name="Emerson D."/>
            <person name="Richardson P."/>
        </authorList>
    </citation>
    <scope>NUCLEOTIDE SEQUENCE [LARGE SCALE GENOMIC DNA]</scope>
    <source>
        <strain evidence="7">ATCC 51168 / LMG 8142 / SP-6</strain>
    </source>
</reference>